<dbReference type="Pfam" id="PF22725">
    <property type="entry name" value="GFO_IDH_MocA_C3"/>
    <property type="match status" value="1"/>
</dbReference>
<reference evidence="6" key="2">
    <citation type="submission" date="2016-11" db="EMBL/GenBank/DDBJ databases">
        <authorList>
            <person name="Varghese N."/>
            <person name="Submissions S."/>
        </authorList>
    </citation>
    <scope>NUCLEOTIDE SEQUENCE [LARGE SCALE GENOMIC DNA]</scope>
    <source>
        <strain evidence="6">DX253</strain>
    </source>
</reference>
<evidence type="ECO:0000259" key="2">
    <source>
        <dbReference type="Pfam" id="PF22725"/>
    </source>
</evidence>
<dbReference type="InterPro" id="IPR052515">
    <property type="entry name" value="Gfo/Idh/MocA_Oxidoreductase"/>
</dbReference>
<dbReference type="STRING" id="797209.GCA_000376445_03730"/>
<dbReference type="eggNOG" id="arCOG01622">
    <property type="taxonomic scope" value="Archaea"/>
</dbReference>
<reference evidence="3 5" key="1">
    <citation type="journal article" date="2014" name="ISME J.">
        <title>Trehalose/2-sulfotrehalose biosynthesis and glycine-betaine uptake are widely spread mechanisms for osmoadaptation in the Halobacteriales.</title>
        <authorList>
            <person name="Youssef N.H."/>
            <person name="Savage-Ashlock K.N."/>
            <person name="McCully A.L."/>
            <person name="Luedtke B."/>
            <person name="Shaw E.I."/>
            <person name="Hoff W.D."/>
            <person name="Elshahed M.S."/>
        </authorList>
    </citation>
    <scope>NUCLEOTIDE SEQUENCE [LARGE SCALE GENOMIC DNA]</scope>
    <source>
        <strain evidence="3 5">DX253</strain>
    </source>
</reference>
<dbReference type="SUPFAM" id="SSF51735">
    <property type="entry name" value="NAD(P)-binding Rossmann-fold domains"/>
    <property type="match status" value="1"/>
</dbReference>
<dbReference type="Gene3D" id="3.40.50.720">
    <property type="entry name" value="NAD(P)-binding Rossmann-like Domain"/>
    <property type="match status" value="1"/>
</dbReference>
<dbReference type="RefSeq" id="WP_007980733.1">
    <property type="nucleotide sequence ID" value="NZ_AEMG01000013.1"/>
</dbReference>
<dbReference type="OrthoDB" id="25239at2157"/>
<dbReference type="InterPro" id="IPR000683">
    <property type="entry name" value="Gfo/Idh/MocA-like_OxRdtase_N"/>
</dbReference>
<evidence type="ECO:0000259" key="1">
    <source>
        <dbReference type="Pfam" id="PF01408"/>
    </source>
</evidence>
<dbReference type="EMBL" id="FRAN01000005">
    <property type="protein sequence ID" value="SHL22165.1"/>
    <property type="molecule type" value="Genomic_DNA"/>
</dbReference>
<dbReference type="PATRIC" id="fig|797209.4.peg.2721"/>
<dbReference type="SUPFAM" id="SSF55347">
    <property type="entry name" value="Glyceraldehyde-3-phosphate dehydrogenase-like, C-terminal domain"/>
    <property type="match status" value="1"/>
</dbReference>
<dbReference type="InterPro" id="IPR055170">
    <property type="entry name" value="GFO_IDH_MocA-like_dom"/>
</dbReference>
<dbReference type="AlphaFoldDB" id="E7QVC3"/>
<feature type="domain" description="GFO/IDH/MocA-like oxidoreductase" evidence="2">
    <location>
        <begin position="142"/>
        <end position="257"/>
    </location>
</feature>
<name>E7QVC3_HALPU</name>
<dbReference type="Proteomes" id="UP000184203">
    <property type="component" value="Unassembled WGS sequence"/>
</dbReference>
<organism evidence="3 5">
    <name type="scientific">Haladaptatus paucihalophilus DX253</name>
    <dbReference type="NCBI Taxonomy" id="797209"/>
    <lineage>
        <taxon>Archaea</taxon>
        <taxon>Methanobacteriati</taxon>
        <taxon>Methanobacteriota</taxon>
        <taxon>Stenosarchaea group</taxon>
        <taxon>Halobacteria</taxon>
        <taxon>Halobacteriales</taxon>
        <taxon>Haladaptataceae</taxon>
        <taxon>Haladaptatus</taxon>
    </lineage>
</organism>
<dbReference type="PANTHER" id="PTHR43249:SF1">
    <property type="entry name" value="D-GLUCOSIDE 3-DEHYDROGENASE"/>
    <property type="match status" value="1"/>
</dbReference>
<dbReference type="Proteomes" id="UP000003751">
    <property type="component" value="Unassembled WGS sequence"/>
</dbReference>
<accession>E7QVC3</accession>
<dbReference type="Gene3D" id="3.30.360.10">
    <property type="entry name" value="Dihydrodipicolinate Reductase, domain 2"/>
    <property type="match status" value="1"/>
</dbReference>
<feature type="domain" description="Gfo/Idh/MocA-like oxidoreductase N-terminal" evidence="1">
    <location>
        <begin position="10"/>
        <end position="131"/>
    </location>
</feature>
<evidence type="ECO:0000313" key="4">
    <source>
        <dbReference type="EMBL" id="SHL22165.1"/>
    </source>
</evidence>
<protein>
    <submittedName>
        <fullName evidence="3">Oxidoreductase domain protein</fullName>
    </submittedName>
    <submittedName>
        <fullName evidence="4">Predicted dehydrogenase</fullName>
    </submittedName>
</protein>
<dbReference type="EMBL" id="AEMG01000013">
    <property type="protein sequence ID" value="EFW91641.1"/>
    <property type="molecule type" value="Genomic_DNA"/>
</dbReference>
<evidence type="ECO:0000313" key="5">
    <source>
        <dbReference type="Proteomes" id="UP000003751"/>
    </source>
</evidence>
<gene>
    <name evidence="4" type="ORF">SAMN05444342_3322</name>
    <name evidence="3" type="ORF">ZOD2009_13796</name>
</gene>
<dbReference type="GO" id="GO:0000166">
    <property type="term" value="F:nucleotide binding"/>
    <property type="evidence" value="ECO:0007669"/>
    <property type="project" value="InterPro"/>
</dbReference>
<dbReference type="Pfam" id="PF01408">
    <property type="entry name" value="GFO_IDH_MocA"/>
    <property type="match status" value="1"/>
</dbReference>
<dbReference type="InterPro" id="IPR036291">
    <property type="entry name" value="NAD(P)-bd_dom_sf"/>
</dbReference>
<keyword evidence="6" id="KW-1185">Reference proteome</keyword>
<dbReference type="PANTHER" id="PTHR43249">
    <property type="entry name" value="UDP-N-ACETYL-2-AMINO-2-DEOXY-D-GLUCURONATE OXIDASE"/>
    <property type="match status" value="1"/>
</dbReference>
<reference evidence="4" key="3">
    <citation type="submission" date="2016-11" db="EMBL/GenBank/DDBJ databases">
        <authorList>
            <person name="Jaros S."/>
            <person name="Januszkiewicz K."/>
            <person name="Wedrychowicz H."/>
        </authorList>
    </citation>
    <scope>NUCLEOTIDE SEQUENCE [LARGE SCALE GENOMIC DNA]</scope>
    <source>
        <strain evidence="4">DX253</strain>
    </source>
</reference>
<proteinExistence type="predicted"/>
<sequence length="339" mass="37379">MSGQSPPEKLRVGVIGGGFIGTTVGRAFEEDPRSTVVALADVSEVARAEAGNALYVGQGSQYERYEAMLDAEELDAVLIGTPHAFHYEQVTAALDRGLHVLCDKPLTTDREKARELAERAETSDQVLMVGYQRHLNEAFVEARERWADSELTPRFISAEITQDWISRFEDTWRTDPDLSGGGNLYDTGSHLVDAVLWTTGLTPTSVQAEMKFADEDDRVDERAQLTVAFENGASASISVFSDAPCVREHIHVWDDEGAVYLEGRQWEPRQLTEIREDSTTVSPYIDQQRGEDKAAVFIDCIESGKTPPATARDAFAVTALTEAAYESARNGERVTVSLD</sequence>
<evidence type="ECO:0000313" key="6">
    <source>
        <dbReference type="Proteomes" id="UP000184203"/>
    </source>
</evidence>
<evidence type="ECO:0000313" key="3">
    <source>
        <dbReference type="EMBL" id="EFW91641.1"/>
    </source>
</evidence>